<name>A0A5E8BPW7_9ASCO</name>
<evidence type="ECO:0000256" key="7">
    <source>
        <dbReference type="ARBA" id="ARBA00034138"/>
    </source>
</evidence>
<evidence type="ECO:0000313" key="13">
    <source>
        <dbReference type="Proteomes" id="UP000398389"/>
    </source>
</evidence>
<accession>A0A5E8BPW7</accession>
<dbReference type="InterPro" id="IPR029066">
    <property type="entry name" value="PLP-binding_barrel"/>
</dbReference>
<sequence>MSPFLLGPEIIGEDVFKLPISNNDLILEQKTNDTLSSPSVVNEVSFDILSKKLVGQALQAHIDSVDLDTCPPGGEDSFFVADLGRVYHQYKRWVANLPRIEPFYAVKCNNDPQVLKLMVAMGLGFDCASKNEIDMMLAQGVDPARIVYAHPCKAASYIRHAKTVGVEHMTFDNADELRKCKKAFPNCKLLLRIATDDSKSLCQFSIKYGASMEAAHDLLDLAKKLQLDVVGVSFHVGSGASDPSAFVGAVQNARTLFDYAESIGMPPMSILDVGGGFVHETFEQTAVVLGSCIDEIFPRDASTPVRVIAEPGRYFVSSAFTLAVNVVGRRVTMKDEVERLMLYINDGVYANMNSIIFDHQEPVPKILSKAKIFMYSEVSDYDNDDASSACTSCQSTSECTSDCSSVVSSSSLSVSSADEVEVSIWGPTCDGIDVITKSSFLPVSVDIGDWLYFTDFGAYTLSAAGTFNGFNTDCHVEYIYSEPIVKKYLGI</sequence>
<comment type="cofactor">
    <cofactor evidence="1 10">
        <name>pyridoxal 5'-phosphate</name>
        <dbReference type="ChEBI" id="CHEBI:597326"/>
    </cofactor>
</comment>
<dbReference type="InterPro" id="IPR022644">
    <property type="entry name" value="De-COase2_N"/>
</dbReference>
<dbReference type="AlphaFoldDB" id="A0A5E8BPW7"/>
<dbReference type="PRINTS" id="PR01182">
    <property type="entry name" value="ORNDCRBXLASE"/>
</dbReference>
<dbReference type="Proteomes" id="UP000398389">
    <property type="component" value="Unassembled WGS sequence"/>
</dbReference>
<dbReference type="PANTHER" id="PTHR11482:SF6">
    <property type="entry name" value="ORNITHINE DECARBOXYLASE 1-RELATED"/>
    <property type="match status" value="1"/>
</dbReference>
<evidence type="ECO:0000256" key="10">
    <source>
        <dbReference type="PIRSR" id="PIRSR600183-50"/>
    </source>
</evidence>
<evidence type="ECO:0000256" key="9">
    <source>
        <dbReference type="ARBA" id="ARBA00049127"/>
    </source>
</evidence>
<reference evidence="12 13" key="1">
    <citation type="submission" date="2019-09" db="EMBL/GenBank/DDBJ databases">
        <authorList>
            <person name="Brejova B."/>
        </authorList>
    </citation>
    <scope>NUCLEOTIDE SEQUENCE [LARGE SCALE GENOMIC DNA]</scope>
</reference>
<comment type="catalytic activity">
    <reaction evidence="9">
        <text>L-ornithine + H(+) = putrescine + CO2</text>
        <dbReference type="Rhea" id="RHEA:22964"/>
        <dbReference type="ChEBI" id="CHEBI:15378"/>
        <dbReference type="ChEBI" id="CHEBI:16526"/>
        <dbReference type="ChEBI" id="CHEBI:46911"/>
        <dbReference type="ChEBI" id="CHEBI:326268"/>
        <dbReference type="EC" id="4.1.1.17"/>
    </reaction>
</comment>
<evidence type="ECO:0000256" key="6">
    <source>
        <dbReference type="ARBA" id="ARBA00034115"/>
    </source>
</evidence>
<dbReference type="GO" id="GO:0033387">
    <property type="term" value="P:putrescine biosynthetic process from arginine, via ornithine"/>
    <property type="evidence" value="ECO:0007669"/>
    <property type="project" value="TreeGrafter"/>
</dbReference>
<dbReference type="InterPro" id="IPR022653">
    <property type="entry name" value="De-COase2_pyr-phos_BS"/>
</dbReference>
<dbReference type="GO" id="GO:0005737">
    <property type="term" value="C:cytoplasm"/>
    <property type="evidence" value="ECO:0007669"/>
    <property type="project" value="TreeGrafter"/>
</dbReference>
<dbReference type="Pfam" id="PF02784">
    <property type="entry name" value="Orn_Arg_deC_N"/>
    <property type="match status" value="1"/>
</dbReference>
<dbReference type="PANTHER" id="PTHR11482">
    <property type="entry name" value="ARGININE/DIAMINOPIMELATE/ORNITHINE DECARBOXYLASE"/>
    <property type="match status" value="1"/>
</dbReference>
<dbReference type="PRINTS" id="PR01179">
    <property type="entry name" value="ODADCRBXLASE"/>
</dbReference>
<dbReference type="OrthoDB" id="5034579at2759"/>
<comment type="similarity">
    <text evidence="2">Belongs to the Orn/Lys/Arg decarboxylase class-II family.</text>
</comment>
<dbReference type="EC" id="4.1.1.17" evidence="7"/>
<dbReference type="GeneID" id="43582368"/>
<dbReference type="GO" id="GO:0004586">
    <property type="term" value="F:ornithine decarboxylase activity"/>
    <property type="evidence" value="ECO:0007669"/>
    <property type="project" value="UniProtKB-EC"/>
</dbReference>
<dbReference type="InterPro" id="IPR009006">
    <property type="entry name" value="Ala_racemase/Decarboxylase_C"/>
</dbReference>
<dbReference type="InterPro" id="IPR002433">
    <property type="entry name" value="Orn_de-COase"/>
</dbReference>
<feature type="active site" description="Proton donor" evidence="10">
    <location>
        <position position="429"/>
    </location>
</feature>
<organism evidence="12 13">
    <name type="scientific">Magnusiomyces paraingens</name>
    <dbReference type="NCBI Taxonomy" id="2606893"/>
    <lineage>
        <taxon>Eukaryota</taxon>
        <taxon>Fungi</taxon>
        <taxon>Dikarya</taxon>
        <taxon>Ascomycota</taxon>
        <taxon>Saccharomycotina</taxon>
        <taxon>Dipodascomycetes</taxon>
        <taxon>Dipodascales</taxon>
        <taxon>Dipodascaceae</taxon>
        <taxon>Magnusiomyces</taxon>
    </lineage>
</organism>
<dbReference type="Gene3D" id="3.20.20.10">
    <property type="entry name" value="Alanine racemase"/>
    <property type="match status" value="1"/>
</dbReference>
<evidence type="ECO:0000256" key="4">
    <source>
        <dbReference type="ARBA" id="ARBA00022898"/>
    </source>
</evidence>
<dbReference type="FunFam" id="3.20.20.10:FF:000005">
    <property type="entry name" value="Ornithine decarboxylase"/>
    <property type="match status" value="1"/>
</dbReference>
<comment type="pathway">
    <text evidence="6">Amine and polyamine biosynthesis; putrescine biosynthesis via L-ornithine pathway; putrescine from L-ornithine: step 1/1.</text>
</comment>
<feature type="modified residue" description="N6-(pyridoxal phosphate)lysine" evidence="10">
    <location>
        <position position="107"/>
    </location>
</feature>
<gene>
    <name evidence="12" type="ORF">SAPINGB_P003551</name>
</gene>
<evidence type="ECO:0000256" key="2">
    <source>
        <dbReference type="ARBA" id="ARBA00008872"/>
    </source>
</evidence>
<dbReference type="RefSeq" id="XP_031854159.1">
    <property type="nucleotide sequence ID" value="XM_031998268.1"/>
</dbReference>
<comment type="subunit">
    <text evidence="8">Homodimer. Only the dimer is catalytically active, as the active sites are constructed of residues from both monomers.</text>
</comment>
<evidence type="ECO:0000256" key="1">
    <source>
        <dbReference type="ARBA" id="ARBA00001933"/>
    </source>
</evidence>
<feature type="domain" description="Orn/DAP/Arg decarboxylase 2 N-terminal" evidence="11">
    <location>
        <begin position="84"/>
        <end position="317"/>
    </location>
</feature>
<dbReference type="PROSITE" id="PS00878">
    <property type="entry name" value="ODR_DC_2_1"/>
    <property type="match status" value="1"/>
</dbReference>
<evidence type="ECO:0000256" key="5">
    <source>
        <dbReference type="ARBA" id="ARBA00023239"/>
    </source>
</evidence>
<protein>
    <recommendedName>
        <fullName evidence="7">ornithine decarboxylase</fullName>
        <ecNumber evidence="7">4.1.1.17</ecNumber>
    </recommendedName>
</protein>
<evidence type="ECO:0000259" key="11">
    <source>
        <dbReference type="Pfam" id="PF02784"/>
    </source>
</evidence>
<keyword evidence="4 10" id="KW-0663">Pyridoxal phosphate</keyword>
<dbReference type="EMBL" id="CABVLU010000003">
    <property type="protein sequence ID" value="VVT53393.1"/>
    <property type="molecule type" value="Genomic_DNA"/>
</dbReference>
<dbReference type="SUPFAM" id="SSF51419">
    <property type="entry name" value="PLP-binding barrel"/>
    <property type="match status" value="1"/>
</dbReference>
<dbReference type="SUPFAM" id="SSF50621">
    <property type="entry name" value="Alanine racemase C-terminal domain-like"/>
    <property type="match status" value="1"/>
</dbReference>
<keyword evidence="13" id="KW-1185">Reference proteome</keyword>
<dbReference type="InterPro" id="IPR000183">
    <property type="entry name" value="Orn/DAP/Arg_de-COase"/>
</dbReference>
<evidence type="ECO:0000256" key="8">
    <source>
        <dbReference type="ARBA" id="ARBA00046672"/>
    </source>
</evidence>
<evidence type="ECO:0000256" key="3">
    <source>
        <dbReference type="ARBA" id="ARBA00022793"/>
    </source>
</evidence>
<dbReference type="CDD" id="cd00622">
    <property type="entry name" value="PLPDE_III_ODC"/>
    <property type="match status" value="1"/>
</dbReference>
<keyword evidence="5" id="KW-0456">Lyase</keyword>
<proteinExistence type="inferred from homology"/>
<keyword evidence="3" id="KW-0210">Decarboxylase</keyword>
<dbReference type="Gene3D" id="2.40.37.10">
    <property type="entry name" value="Lyase, Ornithine Decarboxylase, Chain A, domain 1"/>
    <property type="match status" value="1"/>
</dbReference>
<evidence type="ECO:0000313" key="12">
    <source>
        <dbReference type="EMBL" id="VVT53393.1"/>
    </source>
</evidence>